<dbReference type="Gene3D" id="2.40.10.340">
    <property type="entry name" value="Rod shape-determining protein MreC, domain 1"/>
    <property type="match status" value="1"/>
</dbReference>
<protein>
    <recommendedName>
        <fullName evidence="2 5">Cell shape-determining protein MreC</fullName>
    </recommendedName>
    <alternativeName>
        <fullName evidence="4 5">Cell shape protein MreC</fullName>
    </alternativeName>
</protein>
<name>A0ABW0YQL8_9BACI</name>
<evidence type="ECO:0000256" key="2">
    <source>
        <dbReference type="ARBA" id="ARBA00013855"/>
    </source>
</evidence>
<feature type="region of interest" description="Disordered" evidence="7">
    <location>
        <begin position="291"/>
        <end position="311"/>
    </location>
</feature>
<keyword evidence="8" id="KW-1133">Transmembrane helix</keyword>
<feature type="transmembrane region" description="Helical" evidence="8">
    <location>
        <begin position="10"/>
        <end position="28"/>
    </location>
</feature>
<dbReference type="PANTHER" id="PTHR34138">
    <property type="entry name" value="CELL SHAPE-DETERMINING PROTEIN MREC"/>
    <property type="match status" value="1"/>
</dbReference>
<evidence type="ECO:0000313" key="11">
    <source>
        <dbReference type="Proteomes" id="UP001596142"/>
    </source>
</evidence>
<keyword evidence="8" id="KW-0472">Membrane</keyword>
<comment type="caution">
    <text evidence="10">The sequence shown here is derived from an EMBL/GenBank/DDBJ whole genome shotgun (WGS) entry which is preliminary data.</text>
</comment>
<keyword evidence="11" id="KW-1185">Reference proteome</keyword>
<evidence type="ECO:0000256" key="5">
    <source>
        <dbReference type="PIRNR" id="PIRNR038471"/>
    </source>
</evidence>
<evidence type="ECO:0000256" key="7">
    <source>
        <dbReference type="SAM" id="MobiDB-lite"/>
    </source>
</evidence>
<proteinExistence type="inferred from homology"/>
<comment type="function">
    <text evidence="5">Involved in formation and maintenance of cell shape.</text>
</comment>
<evidence type="ECO:0000256" key="8">
    <source>
        <dbReference type="SAM" id="Phobius"/>
    </source>
</evidence>
<evidence type="ECO:0000256" key="6">
    <source>
        <dbReference type="SAM" id="Coils"/>
    </source>
</evidence>
<dbReference type="PIRSF" id="PIRSF038471">
    <property type="entry name" value="MreC"/>
    <property type="match status" value="1"/>
</dbReference>
<feature type="domain" description="Rod shape-determining protein MreC beta-barrel core" evidence="9">
    <location>
        <begin position="123"/>
        <end position="275"/>
    </location>
</feature>
<keyword evidence="6" id="KW-0175">Coiled coil</keyword>
<comment type="similarity">
    <text evidence="1 5">Belongs to the MreC family.</text>
</comment>
<evidence type="ECO:0000256" key="3">
    <source>
        <dbReference type="ARBA" id="ARBA00022960"/>
    </source>
</evidence>
<keyword evidence="8" id="KW-0812">Transmembrane</keyword>
<dbReference type="InterPro" id="IPR055342">
    <property type="entry name" value="MreC_beta-barrel_core"/>
</dbReference>
<dbReference type="RefSeq" id="WP_100399777.1">
    <property type="nucleotide sequence ID" value="NZ_JBHSOZ010000003.1"/>
</dbReference>
<dbReference type="Pfam" id="PF04085">
    <property type="entry name" value="MreC"/>
    <property type="match status" value="1"/>
</dbReference>
<keyword evidence="3 5" id="KW-0133">Cell shape</keyword>
<dbReference type="PANTHER" id="PTHR34138:SF1">
    <property type="entry name" value="CELL SHAPE-DETERMINING PROTEIN MREC"/>
    <property type="match status" value="1"/>
</dbReference>
<gene>
    <name evidence="10" type="primary">mreC</name>
    <name evidence="10" type="ORF">ACFPU1_07710</name>
</gene>
<sequence length="311" mass="34977">MPHFFSNKRLIILMVSIIILVALIGFSLRERETVTWPEQFARDSVGVVQSVFSRPAHYVAGVFENVQDLRNVYEENQLLKSRLDEYAATSAELQTLKQENETLKSMIDAEESLSDYVMRSAMVIHRSPDQWTEVIGINRGSQHGIERNMAVITPEGLVGKVQNVSQFTSTVQLLSDDSRTNRVSAMIHTDEDPVFAFVEGWDEDREGLLLRKIESEAEIEPGQLVSTSGLGGIFPRGLVIGEIVEVEPDEYGLTMNAVVEPAANYHNIDYVSVIERTTDNLEDSMLQEYLEDEADESEEAIEEQMTEEGGE</sequence>
<evidence type="ECO:0000259" key="9">
    <source>
        <dbReference type="Pfam" id="PF04085"/>
    </source>
</evidence>
<reference evidence="11" key="1">
    <citation type="journal article" date="2019" name="Int. J. Syst. Evol. Microbiol.">
        <title>The Global Catalogue of Microorganisms (GCM) 10K type strain sequencing project: providing services to taxonomists for standard genome sequencing and annotation.</title>
        <authorList>
            <consortium name="The Broad Institute Genomics Platform"/>
            <consortium name="The Broad Institute Genome Sequencing Center for Infectious Disease"/>
            <person name="Wu L."/>
            <person name="Ma J."/>
        </authorList>
    </citation>
    <scope>NUCLEOTIDE SEQUENCE [LARGE SCALE GENOMIC DNA]</scope>
    <source>
        <strain evidence="11">CECT 7184</strain>
    </source>
</reference>
<dbReference type="Proteomes" id="UP001596142">
    <property type="component" value="Unassembled WGS sequence"/>
</dbReference>
<feature type="coiled-coil region" evidence="6">
    <location>
        <begin position="69"/>
        <end position="113"/>
    </location>
</feature>
<accession>A0ABW0YQL8</accession>
<dbReference type="InterPro" id="IPR042177">
    <property type="entry name" value="Cell/Rod_1"/>
</dbReference>
<evidence type="ECO:0000313" key="10">
    <source>
        <dbReference type="EMBL" id="MFC5712664.1"/>
    </source>
</evidence>
<dbReference type="EMBL" id="JBHSOZ010000003">
    <property type="protein sequence ID" value="MFC5712664.1"/>
    <property type="molecule type" value="Genomic_DNA"/>
</dbReference>
<dbReference type="InterPro" id="IPR042175">
    <property type="entry name" value="Cell/Rod_MreC_2"/>
</dbReference>
<dbReference type="Gene3D" id="1.20.5.490">
    <property type="entry name" value="Single helix bin"/>
    <property type="match status" value="1"/>
</dbReference>
<dbReference type="NCBIfam" id="TIGR00219">
    <property type="entry name" value="mreC"/>
    <property type="match status" value="1"/>
</dbReference>
<evidence type="ECO:0000256" key="1">
    <source>
        <dbReference type="ARBA" id="ARBA00009369"/>
    </source>
</evidence>
<dbReference type="Gene3D" id="2.40.10.350">
    <property type="entry name" value="Rod shape-determining protein MreC, domain 2"/>
    <property type="match status" value="1"/>
</dbReference>
<organism evidence="10 11">
    <name type="scientific">Thalassorhabdus alkalitolerans</name>
    <dbReference type="NCBI Taxonomy" id="2282697"/>
    <lineage>
        <taxon>Bacteria</taxon>
        <taxon>Bacillati</taxon>
        <taxon>Bacillota</taxon>
        <taxon>Bacilli</taxon>
        <taxon>Bacillales</taxon>
        <taxon>Bacillaceae</taxon>
        <taxon>Thalassorhabdus</taxon>
    </lineage>
</organism>
<evidence type="ECO:0000256" key="4">
    <source>
        <dbReference type="ARBA" id="ARBA00032089"/>
    </source>
</evidence>
<dbReference type="InterPro" id="IPR007221">
    <property type="entry name" value="MreC"/>
</dbReference>